<dbReference type="Pfam" id="PF01135">
    <property type="entry name" value="PCMT"/>
    <property type="match status" value="1"/>
</dbReference>
<protein>
    <recommendedName>
        <fullName evidence="2">Protein-L-isoaspartate O-methyltransferase</fullName>
    </recommendedName>
    <alternativeName>
        <fullName evidence="3">Protein L-isoaspartyl methyltransferase</fullName>
    </alternativeName>
</protein>
<evidence type="ECO:0000313" key="5">
    <source>
        <dbReference type="Proteomes" id="UP001595799"/>
    </source>
</evidence>
<comment type="similarity">
    <text evidence="1">Belongs to the methyltransferase superfamily. L-isoaspartyl/D-aspartyl protein methyltransferase family.</text>
</comment>
<gene>
    <name evidence="4" type="ORF">ACFOW6_06990</name>
</gene>
<comment type="caution">
    <text evidence="4">The sequence shown here is derived from an EMBL/GenBank/DDBJ whole genome shotgun (WGS) entry which is preliminary data.</text>
</comment>
<sequence length="218" mass="23777">MDYAYARQNMVESQLRTNRVFGERLLDAFETLPRELFVPETIRSISYIDEDLHIGGGRYLLEPMVLGRLLQAADIQESDVALDIGCTTGYATAILARLCSTAVGLESDPGLVDTANDLLSRMEISNAVVVQGDLAEGYPKQAPYNVILVNGGVEELPAGLTEQLAEGGRLVTVTRPASGGIGRARLYRKDEGIVSNRILFDASTPVLEEFKAPPRFVF</sequence>
<keyword evidence="5" id="KW-1185">Reference proteome</keyword>
<dbReference type="Gene3D" id="3.40.50.150">
    <property type="entry name" value="Vaccinia Virus protein VP39"/>
    <property type="match status" value="1"/>
</dbReference>
<dbReference type="InterPro" id="IPR000682">
    <property type="entry name" value="PCMT"/>
</dbReference>
<evidence type="ECO:0000256" key="1">
    <source>
        <dbReference type="ARBA" id="ARBA00005369"/>
    </source>
</evidence>
<dbReference type="Proteomes" id="UP001595799">
    <property type="component" value="Unassembled WGS sequence"/>
</dbReference>
<dbReference type="RefSeq" id="WP_382421618.1">
    <property type="nucleotide sequence ID" value="NZ_JBHSCW010000003.1"/>
</dbReference>
<evidence type="ECO:0000313" key="4">
    <source>
        <dbReference type="EMBL" id="MFC4351283.1"/>
    </source>
</evidence>
<dbReference type="EMBL" id="JBHSCW010000003">
    <property type="protein sequence ID" value="MFC4351283.1"/>
    <property type="molecule type" value="Genomic_DNA"/>
</dbReference>
<dbReference type="CDD" id="cd02440">
    <property type="entry name" value="AdoMet_MTases"/>
    <property type="match status" value="1"/>
</dbReference>
<evidence type="ECO:0000256" key="2">
    <source>
        <dbReference type="ARBA" id="ARBA00013346"/>
    </source>
</evidence>
<evidence type="ECO:0000256" key="3">
    <source>
        <dbReference type="ARBA" id="ARBA00030757"/>
    </source>
</evidence>
<organism evidence="4 5">
    <name type="scientific">Fodinicurvata halophila</name>
    <dbReference type="NCBI Taxonomy" id="1419723"/>
    <lineage>
        <taxon>Bacteria</taxon>
        <taxon>Pseudomonadati</taxon>
        <taxon>Pseudomonadota</taxon>
        <taxon>Alphaproteobacteria</taxon>
        <taxon>Rhodospirillales</taxon>
        <taxon>Rhodovibrionaceae</taxon>
        <taxon>Fodinicurvata</taxon>
    </lineage>
</organism>
<proteinExistence type="inferred from homology"/>
<dbReference type="SUPFAM" id="SSF53335">
    <property type="entry name" value="S-adenosyl-L-methionine-dependent methyltransferases"/>
    <property type="match status" value="1"/>
</dbReference>
<reference evidence="5" key="1">
    <citation type="journal article" date="2019" name="Int. J. Syst. Evol. Microbiol.">
        <title>The Global Catalogue of Microorganisms (GCM) 10K type strain sequencing project: providing services to taxonomists for standard genome sequencing and annotation.</title>
        <authorList>
            <consortium name="The Broad Institute Genomics Platform"/>
            <consortium name="The Broad Institute Genome Sequencing Center for Infectious Disease"/>
            <person name="Wu L."/>
            <person name="Ma J."/>
        </authorList>
    </citation>
    <scope>NUCLEOTIDE SEQUENCE [LARGE SCALE GENOMIC DNA]</scope>
    <source>
        <strain evidence="5">CECT 8472</strain>
    </source>
</reference>
<dbReference type="InterPro" id="IPR029063">
    <property type="entry name" value="SAM-dependent_MTases_sf"/>
</dbReference>
<accession>A0ABV8ULE5</accession>
<dbReference type="PANTHER" id="PTHR11579">
    <property type="entry name" value="PROTEIN-L-ISOASPARTATE O-METHYLTRANSFERASE"/>
    <property type="match status" value="1"/>
</dbReference>
<dbReference type="PANTHER" id="PTHR11579:SF18">
    <property type="entry name" value="PROTEIN-L-ISOASPARTATE O-METHYLTRANSFERASE"/>
    <property type="match status" value="1"/>
</dbReference>
<name>A0ABV8ULE5_9PROT</name>